<dbReference type="Proteomes" id="UP000238365">
    <property type="component" value="Chromosome"/>
</dbReference>
<dbReference type="EMBL" id="CP026377">
    <property type="protein sequence ID" value="AUX94265.1"/>
    <property type="molecule type" value="Genomic_DNA"/>
</dbReference>
<accession>A0A2L0II92</accession>
<gene>
    <name evidence="1" type="ORF">C2E15_15075</name>
</gene>
<organism evidence="1 2">
    <name type="scientific">Mixta gaviniae</name>
    <dbReference type="NCBI Taxonomy" id="665914"/>
    <lineage>
        <taxon>Bacteria</taxon>
        <taxon>Pseudomonadati</taxon>
        <taxon>Pseudomonadota</taxon>
        <taxon>Gammaproteobacteria</taxon>
        <taxon>Enterobacterales</taxon>
        <taxon>Erwiniaceae</taxon>
        <taxon>Mixta</taxon>
    </lineage>
</organism>
<evidence type="ECO:0000313" key="2">
    <source>
        <dbReference type="Proteomes" id="UP000238365"/>
    </source>
</evidence>
<dbReference type="AlphaFoldDB" id="A0A2L0II92"/>
<dbReference type="KEGG" id="pgz:C2E15_15075"/>
<keyword evidence="2" id="KW-1185">Reference proteome</keyword>
<proteinExistence type="predicted"/>
<protein>
    <submittedName>
        <fullName evidence="1">Uncharacterized protein</fullName>
    </submittedName>
</protein>
<name>A0A2L0II92_9GAMM</name>
<evidence type="ECO:0000313" key="1">
    <source>
        <dbReference type="EMBL" id="AUX94265.1"/>
    </source>
</evidence>
<sequence length="158" mass="19065">MYTNLMWIHYVYDLSVNLFLKWICRGEEGFRCGFHKLYEAHREAVMNIDSWIDGLRWLDVDQKVQVHFELQEQIKHHYRLRGEGDHLQRAIHLCEQSVAFAELALPALKEKWGRDFGGDFYPPSHYGYRQLITIMKKQKNLQRVSELERKREREGWAK</sequence>
<reference evidence="1 2" key="1">
    <citation type="submission" date="2018-01" db="EMBL/GenBank/DDBJ databases">
        <title>Complete and assembled Genome of Pantoea gaviniae DSM22758T.</title>
        <authorList>
            <person name="Stevens M.J.A."/>
            <person name="Zurfluh K."/>
            <person name="Stephan R."/>
        </authorList>
    </citation>
    <scope>NUCLEOTIDE SEQUENCE [LARGE SCALE GENOMIC DNA]</scope>
    <source>
        <strain evidence="1 2">DSM 22758</strain>
    </source>
</reference>